<dbReference type="OrthoDB" id="9811249at2"/>
<dbReference type="SUPFAM" id="SSF48150">
    <property type="entry name" value="DNA-glycosylase"/>
    <property type="match status" value="1"/>
</dbReference>
<organism evidence="3 4">
    <name type="scientific">Micromonospora sicca</name>
    <dbReference type="NCBI Taxonomy" id="2202420"/>
    <lineage>
        <taxon>Bacteria</taxon>
        <taxon>Bacillati</taxon>
        <taxon>Actinomycetota</taxon>
        <taxon>Actinomycetes</taxon>
        <taxon>Micromonosporales</taxon>
        <taxon>Micromonosporaceae</taxon>
        <taxon>Micromonospora</taxon>
    </lineage>
</organism>
<evidence type="ECO:0000256" key="1">
    <source>
        <dbReference type="ARBA" id="ARBA00022763"/>
    </source>
</evidence>
<protein>
    <submittedName>
        <fullName evidence="3">Fe-S cluster assembly protein HesB</fullName>
    </submittedName>
</protein>
<dbReference type="GO" id="GO:0008725">
    <property type="term" value="F:DNA-3-methyladenine glycosylase activity"/>
    <property type="evidence" value="ECO:0007669"/>
    <property type="project" value="TreeGrafter"/>
</dbReference>
<name>A0A317D6D2_9ACTN</name>
<sequence length="316" mass="34300">MTSTPMSFTLTPRGPFSLAASVRFLEGFTPARYAGGGPAVLRLAFPLDGRWTPVGLRVRQDADGVVHAQVHSPGDPPDRDAVRAQLRRILSLDVDGSGFAEVGERDPVVGGLQGRYPGLRPVTFWSPYEAACWAVISHRIRITQAATVKARLAERLGTPVELPDGPVTAFPGPADLLRGVDTLITMGGLAGRKPEWLCGLAAAALDGRLDGARLRALPASEALRELSTLPGIGPFSAELILLRGAGAPDVAPRHEQRLRQAVRDAYRLDEEVDDDTLTRITDGWRPYRTWVSLLLRTWREDETGELSGRRGRRPAV</sequence>
<dbReference type="EMBL" id="QGKS01000380">
    <property type="protein sequence ID" value="PWR09842.1"/>
    <property type="molecule type" value="Genomic_DNA"/>
</dbReference>
<gene>
    <name evidence="3" type="ORF">DKT69_30215</name>
</gene>
<dbReference type="PANTHER" id="PTHR43003">
    <property type="entry name" value="DNA-3-METHYLADENINE GLYCOSYLASE"/>
    <property type="match status" value="1"/>
</dbReference>
<proteinExistence type="predicted"/>
<dbReference type="AlphaFoldDB" id="A0A317D6D2"/>
<comment type="caution">
    <text evidence="3">The sequence shown here is derived from an EMBL/GenBank/DDBJ whole genome shotgun (WGS) entry which is preliminary data.</text>
</comment>
<reference evidence="3 4" key="1">
    <citation type="submission" date="2018-05" db="EMBL/GenBank/DDBJ databases">
        <title>Micromonosporas from Atacama Desert.</title>
        <authorList>
            <person name="Carro L."/>
            <person name="Golinska P."/>
            <person name="Klenk H.-P."/>
            <person name="Goodfellow M."/>
        </authorList>
    </citation>
    <scope>NUCLEOTIDE SEQUENCE [LARGE SCALE GENOMIC DNA]</scope>
    <source>
        <strain evidence="3 4">4G51</strain>
    </source>
</reference>
<dbReference type="InterPro" id="IPR051912">
    <property type="entry name" value="Alkylbase_DNA_Glycosylase/TA"/>
</dbReference>
<evidence type="ECO:0000313" key="4">
    <source>
        <dbReference type="Proteomes" id="UP000246050"/>
    </source>
</evidence>
<dbReference type="Gene3D" id="1.10.1670.40">
    <property type="match status" value="1"/>
</dbReference>
<dbReference type="GO" id="GO:0006307">
    <property type="term" value="P:DNA alkylation repair"/>
    <property type="evidence" value="ECO:0007669"/>
    <property type="project" value="TreeGrafter"/>
</dbReference>
<keyword evidence="2" id="KW-0234">DNA repair</keyword>
<dbReference type="GO" id="GO:0006285">
    <property type="term" value="P:base-excision repair, AP site formation"/>
    <property type="evidence" value="ECO:0007669"/>
    <property type="project" value="TreeGrafter"/>
</dbReference>
<dbReference type="GO" id="GO:0032993">
    <property type="term" value="C:protein-DNA complex"/>
    <property type="evidence" value="ECO:0007669"/>
    <property type="project" value="TreeGrafter"/>
</dbReference>
<dbReference type="Proteomes" id="UP000246050">
    <property type="component" value="Unassembled WGS sequence"/>
</dbReference>
<dbReference type="GO" id="GO:0043916">
    <property type="term" value="F:DNA-7-methylguanine glycosylase activity"/>
    <property type="evidence" value="ECO:0007669"/>
    <property type="project" value="TreeGrafter"/>
</dbReference>
<dbReference type="Gene3D" id="1.10.340.30">
    <property type="entry name" value="Hypothetical protein, domain 2"/>
    <property type="match status" value="1"/>
</dbReference>
<accession>A0A317D6D2</accession>
<keyword evidence="1" id="KW-0227">DNA damage</keyword>
<dbReference type="GO" id="GO:0005737">
    <property type="term" value="C:cytoplasm"/>
    <property type="evidence" value="ECO:0007669"/>
    <property type="project" value="TreeGrafter"/>
</dbReference>
<dbReference type="GO" id="GO:0032131">
    <property type="term" value="F:alkylated DNA binding"/>
    <property type="evidence" value="ECO:0007669"/>
    <property type="project" value="TreeGrafter"/>
</dbReference>
<dbReference type="InterPro" id="IPR011257">
    <property type="entry name" value="DNA_glycosylase"/>
</dbReference>
<evidence type="ECO:0000256" key="2">
    <source>
        <dbReference type="ARBA" id="ARBA00023204"/>
    </source>
</evidence>
<dbReference type="PANTHER" id="PTHR43003:SF5">
    <property type="entry name" value="DNA-3-METHYLADENINE GLYCOSYLASE"/>
    <property type="match status" value="1"/>
</dbReference>
<evidence type="ECO:0000313" key="3">
    <source>
        <dbReference type="EMBL" id="PWR09842.1"/>
    </source>
</evidence>